<feature type="non-terminal residue" evidence="2">
    <location>
        <position position="148"/>
    </location>
</feature>
<accession>S4VFT0</accession>
<proteinExistence type="predicted"/>
<feature type="region of interest" description="Disordered" evidence="1">
    <location>
        <begin position="100"/>
        <end position="132"/>
    </location>
</feature>
<dbReference type="EMBL" id="KC797660">
    <property type="protein sequence ID" value="AGO64037.1"/>
    <property type="molecule type" value="Genomic_DNA"/>
</dbReference>
<dbReference type="AlphaFoldDB" id="S4VFT0"/>
<sequence>SGAPLPGARGGRDPVRDDAAAAARGLRRRYHLRHQQRIRFRLPARQYDAFAGRSGSARPQFRRGRRGRLDSDRRGAYSAHHLRPRGRLQQVVCRIRPNCTASQKGSPLRGRYQETHHRRARSGCGIRRGPARYRQSLRGRQLPPGELP</sequence>
<feature type="non-terminal residue" evidence="2">
    <location>
        <position position="1"/>
    </location>
</feature>
<gene>
    <name evidence="2" type="primary">secA1</name>
</gene>
<evidence type="ECO:0000313" key="2">
    <source>
        <dbReference type="EMBL" id="AGO64037.1"/>
    </source>
</evidence>
<feature type="region of interest" description="Disordered" evidence="1">
    <location>
        <begin position="51"/>
        <end position="83"/>
    </location>
</feature>
<reference evidence="2" key="1">
    <citation type="submission" date="2013-03" db="EMBL/GenBank/DDBJ databases">
        <authorList>
            <person name="Biehle J.R."/>
        </authorList>
    </citation>
    <scope>NUCLEOTIDE SEQUENCE</scope>
    <source>
        <strain evidence="2">CU50070361</strain>
    </source>
</reference>
<name>S4VFT0_9NOCA</name>
<evidence type="ECO:0000256" key="1">
    <source>
        <dbReference type="SAM" id="MobiDB-lite"/>
    </source>
</evidence>
<organism evidence="2">
    <name type="scientific">Nocardia rhamnosiphila</name>
    <dbReference type="NCBI Taxonomy" id="426716"/>
    <lineage>
        <taxon>Bacteria</taxon>
        <taxon>Bacillati</taxon>
        <taxon>Actinomycetota</taxon>
        <taxon>Actinomycetes</taxon>
        <taxon>Mycobacteriales</taxon>
        <taxon>Nocardiaceae</taxon>
        <taxon>Nocardia</taxon>
    </lineage>
</organism>
<protein>
    <submittedName>
        <fullName evidence="2">SecA1</fullName>
    </submittedName>
</protein>